<dbReference type="VEuPathDB" id="ToxoDB:CSUI_003018"/>
<dbReference type="PANTHER" id="PTHR46118:SF4">
    <property type="entry name" value="PROTEIN ABHD11"/>
    <property type="match status" value="1"/>
</dbReference>
<evidence type="ECO:0000259" key="4">
    <source>
        <dbReference type="Pfam" id="PF12697"/>
    </source>
</evidence>
<keyword evidence="2" id="KW-0378">Hydrolase</keyword>
<evidence type="ECO:0000256" key="1">
    <source>
        <dbReference type="ARBA" id="ARBA00008645"/>
    </source>
</evidence>
<organism evidence="5 6">
    <name type="scientific">Cystoisospora suis</name>
    <dbReference type="NCBI Taxonomy" id="483139"/>
    <lineage>
        <taxon>Eukaryota</taxon>
        <taxon>Sar</taxon>
        <taxon>Alveolata</taxon>
        <taxon>Apicomplexa</taxon>
        <taxon>Conoidasida</taxon>
        <taxon>Coccidia</taxon>
        <taxon>Eucoccidiorida</taxon>
        <taxon>Eimeriorina</taxon>
        <taxon>Sarcocystidae</taxon>
        <taxon>Cystoisospora</taxon>
    </lineage>
</organism>
<dbReference type="GO" id="GO:0016787">
    <property type="term" value="F:hydrolase activity"/>
    <property type="evidence" value="ECO:0007669"/>
    <property type="project" value="UniProtKB-KW"/>
</dbReference>
<dbReference type="GeneID" id="94426427"/>
<evidence type="ECO:0000256" key="2">
    <source>
        <dbReference type="ARBA" id="ARBA00022801"/>
    </source>
</evidence>
<feature type="region of interest" description="Disordered" evidence="3">
    <location>
        <begin position="585"/>
        <end position="615"/>
    </location>
</feature>
<keyword evidence="6" id="KW-1185">Reference proteome</keyword>
<reference evidence="5 6" key="1">
    <citation type="journal article" date="2017" name="Int. J. Parasitol.">
        <title>The genome of the protozoan parasite Cystoisospora suis and a reverse vaccinology approach to identify vaccine candidates.</title>
        <authorList>
            <person name="Palmieri N."/>
            <person name="Shrestha A."/>
            <person name="Ruttkowski B."/>
            <person name="Beck T."/>
            <person name="Vogl C."/>
            <person name="Tomley F."/>
            <person name="Blake D.P."/>
            <person name="Joachim A."/>
        </authorList>
    </citation>
    <scope>NUCLEOTIDE SEQUENCE [LARGE SCALE GENOMIC DNA]</scope>
    <source>
        <strain evidence="5 6">Wien I</strain>
    </source>
</reference>
<evidence type="ECO:0000313" key="6">
    <source>
        <dbReference type="Proteomes" id="UP000221165"/>
    </source>
</evidence>
<dbReference type="RefSeq" id="XP_067924811.1">
    <property type="nucleotide sequence ID" value="XM_068063216.1"/>
</dbReference>
<feature type="domain" description="AB hydrolase-1" evidence="4">
    <location>
        <begin position="330"/>
        <end position="473"/>
    </location>
</feature>
<dbReference type="Proteomes" id="UP000221165">
    <property type="component" value="Unassembled WGS sequence"/>
</dbReference>
<dbReference type="OrthoDB" id="8119704at2759"/>
<dbReference type="AlphaFoldDB" id="A0A2C6L6S8"/>
<proteinExistence type="inferred from homology"/>
<dbReference type="SUPFAM" id="SSF53474">
    <property type="entry name" value="alpha/beta-Hydrolases"/>
    <property type="match status" value="1"/>
</dbReference>
<dbReference type="EMBL" id="MIGC01001281">
    <property type="protein sequence ID" value="PHJ23134.1"/>
    <property type="molecule type" value="Genomic_DNA"/>
</dbReference>
<dbReference type="Gene3D" id="3.40.50.1820">
    <property type="entry name" value="alpha/beta hydrolase"/>
    <property type="match status" value="2"/>
</dbReference>
<evidence type="ECO:0000313" key="5">
    <source>
        <dbReference type="EMBL" id="PHJ23134.1"/>
    </source>
</evidence>
<sequence length="762" mass="86988">MASPLPPPCAAVSIHLTKKRPPSPIHSIFPSYKRKTFSRGIYRPRIPLSHLPVEERSLEFLSNACMNKRKKKKTTGAFSFFHPSHRNNSAMQSLLSSSSPPVHRRVVFQSSFSTLSSGLLSSFFSPLRIPSSVYTLEPFFLSATPRVSPLILHSSPLLQSRFSSSSLSTLFLLSERREKKKDKPGNLLFSSTARNTSFFNPTKRPSSSFSSSSSFSCSSSFLPTPPLSFQNVVKPLLFSSFSFSPSVSFFSSSSSFSSLSSSCPETTPEGEHSSGVCTPHEEREEKERIRRLGLYPSRDDEEHSSLVDMAYTVVSSRLANPSEDVALCALHGLLGSKRNMRSFSSLLNSSQIITPDLRNHGQSGWRTSMRLSDLSSDLLYFLRKHEDLFSPISSSSPRDKDHTSHLLSSSSLPGDELNSRDNDKAIPKEREERRGRKKVVLVGHSLGGLTIMHAALQSLKYRNLLPSSLSIDGLVVLDIAPIHYSSYLSTRGKKEEEKEKEEEESPGGKKKARILSTSEVVSLLADLPMSAFTDKRQLERTLKATDPPLSDSIVNWLLTSVKERKIDEEREESYRSKGMIYDHRTYIEKQLTRQTPHTSRRDGDNEEEKKRKKKKKKQIETFLYDKGTRRNETEEEKEKEEALQDRMKISQKKESVRLEWEMNIYTIHQMLRTRQLHWDWNEEEEEENERERGPTVFDRPVLFLKGSHSDYIREDRGDWEKILNFFPKAQLKIVEPAGHWLHAEKPQETARYINEFLEELKS</sequence>
<protein>
    <submittedName>
        <fullName evidence="5">Alpha beta fold family protein</fullName>
    </submittedName>
</protein>
<comment type="similarity">
    <text evidence="1">Belongs to the AB hydrolase superfamily.</text>
</comment>
<dbReference type="InterPro" id="IPR000073">
    <property type="entry name" value="AB_hydrolase_1"/>
</dbReference>
<evidence type="ECO:0000256" key="3">
    <source>
        <dbReference type="SAM" id="MobiDB-lite"/>
    </source>
</evidence>
<dbReference type="PANTHER" id="PTHR46118">
    <property type="entry name" value="PROTEIN ABHD11"/>
    <property type="match status" value="1"/>
</dbReference>
<feature type="compositionally biased region" description="Basic and acidic residues" evidence="3">
    <location>
        <begin position="599"/>
        <end position="609"/>
    </location>
</feature>
<name>A0A2C6L6S8_9APIC</name>
<feature type="region of interest" description="Disordered" evidence="3">
    <location>
        <begin position="261"/>
        <end position="285"/>
    </location>
</feature>
<dbReference type="Pfam" id="PF12697">
    <property type="entry name" value="Abhydrolase_6"/>
    <property type="match status" value="1"/>
</dbReference>
<accession>A0A2C6L6S8</accession>
<gene>
    <name evidence="5" type="ORF">CSUI_003018</name>
</gene>
<dbReference type="InterPro" id="IPR029058">
    <property type="entry name" value="AB_hydrolase_fold"/>
</dbReference>
<feature type="region of interest" description="Disordered" evidence="3">
    <location>
        <begin position="392"/>
        <end position="436"/>
    </location>
</feature>
<feature type="compositionally biased region" description="Basic and acidic residues" evidence="3">
    <location>
        <begin position="417"/>
        <end position="434"/>
    </location>
</feature>
<feature type="region of interest" description="Disordered" evidence="3">
    <location>
        <begin position="490"/>
        <end position="512"/>
    </location>
</feature>
<comment type="caution">
    <text evidence="5">The sequence shown here is derived from an EMBL/GenBank/DDBJ whole genome shotgun (WGS) entry which is preliminary data.</text>
</comment>
<feature type="region of interest" description="Disordered" evidence="3">
    <location>
        <begin position="622"/>
        <end position="641"/>
    </location>
</feature>